<reference evidence="4" key="3">
    <citation type="submission" date="2016-10" db="EMBL/GenBank/DDBJ databases">
        <authorList>
            <person name="Wibberg D."/>
        </authorList>
    </citation>
    <scope>NUCLEOTIDE SEQUENCE [LARGE SCALE GENOMIC DNA]</scope>
</reference>
<dbReference type="EMBL" id="FNXB01000102">
    <property type="protein sequence ID" value="SEI22003.1"/>
    <property type="molecule type" value="Genomic_DNA"/>
</dbReference>
<evidence type="ECO:0000313" key="4">
    <source>
        <dbReference type="Proteomes" id="UP000183063"/>
    </source>
</evidence>
<protein>
    <recommendedName>
        <fullName evidence="6">Glycosyltransferase RgtA/B/C/D-like domain-containing protein</fullName>
    </recommendedName>
</protein>
<name>A0A1H8X0K4_9HYPH</name>
<dbReference type="Proteomes" id="UP000198939">
    <property type="component" value="Unassembled WGS sequence"/>
</dbReference>
<keyword evidence="1" id="KW-0812">Transmembrane</keyword>
<feature type="transmembrane region" description="Helical" evidence="1">
    <location>
        <begin position="175"/>
        <end position="198"/>
    </location>
</feature>
<keyword evidence="1" id="KW-1133">Transmembrane helix</keyword>
<dbReference type="OrthoDB" id="8334727at2"/>
<keyword evidence="5" id="KW-1185">Reference proteome</keyword>
<dbReference type="AlphaFoldDB" id="A0A1H8X0K4"/>
<feature type="transmembrane region" description="Helical" evidence="1">
    <location>
        <begin position="144"/>
        <end position="163"/>
    </location>
</feature>
<feature type="transmembrane region" description="Helical" evidence="1">
    <location>
        <begin position="210"/>
        <end position="227"/>
    </location>
</feature>
<dbReference type="RefSeq" id="WP_143147612.1">
    <property type="nucleotide sequence ID" value="NZ_FNXB01000102.1"/>
</dbReference>
<keyword evidence="1" id="KW-0472">Membrane</keyword>
<sequence length="331" mass="36786">MALFGWTKASQREVSNDSWPFWLYSLLVVCVVAVYITVDLSGDTLHNGDIDDQLRGLFVRLLLSSSGWYDLSLPMVRGPEIYISPWSRLIDAPYATIAFALHYFFGQERSIDIAFKVWPPILGVIFSILIVSVLKRLYPSKADLPVKTLLGLLIVMPYAFWEFSPGRIDHHNLQIVLLLLVVYGISRFDMVGGATVGVGVSVSTAVGLETLPISALTLIALSCTWVFDVRGSRTMLGSTGIACLVMSPMLMLVLIPPAHYWTMSADAFSMPDIQALSGFGVKRSEDLTPWAKRRTDPFIDLLFRLSQAPFRPSAEGRNGAFREACSYHLGW</sequence>
<evidence type="ECO:0000313" key="2">
    <source>
        <dbReference type="EMBL" id="SEI22003.1"/>
    </source>
</evidence>
<feature type="transmembrane region" description="Helical" evidence="1">
    <location>
        <begin position="117"/>
        <end position="138"/>
    </location>
</feature>
<dbReference type="Proteomes" id="UP000183063">
    <property type="component" value="Unassembled WGS sequence"/>
</dbReference>
<evidence type="ECO:0000256" key="1">
    <source>
        <dbReference type="SAM" id="Phobius"/>
    </source>
</evidence>
<reference evidence="3 5" key="2">
    <citation type="submission" date="2016-10" db="EMBL/GenBank/DDBJ databases">
        <authorList>
            <person name="Varghese N."/>
            <person name="Submissions S."/>
        </authorList>
    </citation>
    <scope>NUCLEOTIDE SEQUENCE [LARGE SCALE GENOMIC DNA]</scope>
    <source>
        <strain evidence="3 5">CGMCC 1.7071</strain>
    </source>
</reference>
<feature type="transmembrane region" description="Helical" evidence="1">
    <location>
        <begin position="21"/>
        <end position="38"/>
    </location>
</feature>
<reference evidence="2" key="1">
    <citation type="submission" date="2016-10" db="EMBL/GenBank/DDBJ databases">
        <authorList>
            <person name="de Groot N.N."/>
        </authorList>
    </citation>
    <scope>NUCLEOTIDE SEQUENCE [LARGE SCALE GENOMIC DNA]</scope>
    <source>
        <strain evidence="2">CCBAU85039</strain>
    </source>
</reference>
<evidence type="ECO:0000313" key="5">
    <source>
        <dbReference type="Proteomes" id="UP000198939"/>
    </source>
</evidence>
<feature type="transmembrane region" description="Helical" evidence="1">
    <location>
        <begin position="86"/>
        <end position="105"/>
    </location>
</feature>
<dbReference type="EMBL" id="FOCV01000090">
    <property type="protein sequence ID" value="SEP33485.1"/>
    <property type="molecule type" value="Genomic_DNA"/>
</dbReference>
<organism evidence="2 4">
    <name type="scientific">Rhizobium tibeticum</name>
    <dbReference type="NCBI Taxonomy" id="501024"/>
    <lineage>
        <taxon>Bacteria</taxon>
        <taxon>Pseudomonadati</taxon>
        <taxon>Pseudomonadota</taxon>
        <taxon>Alphaproteobacteria</taxon>
        <taxon>Hyphomicrobiales</taxon>
        <taxon>Rhizobiaceae</taxon>
        <taxon>Rhizobium/Agrobacterium group</taxon>
        <taxon>Rhizobium</taxon>
    </lineage>
</organism>
<dbReference type="STRING" id="501024.RTCCBAU85039_6776"/>
<accession>A0A1H8X0K4</accession>
<gene>
    <name evidence="2" type="ORF">RTCCBAU85039_6776</name>
    <name evidence="3" type="ORF">SAMN05216228_10906</name>
</gene>
<evidence type="ECO:0000313" key="3">
    <source>
        <dbReference type="EMBL" id="SEP33485.1"/>
    </source>
</evidence>
<feature type="transmembrane region" description="Helical" evidence="1">
    <location>
        <begin position="239"/>
        <end position="261"/>
    </location>
</feature>
<evidence type="ECO:0008006" key="6">
    <source>
        <dbReference type="Google" id="ProtNLM"/>
    </source>
</evidence>
<proteinExistence type="predicted"/>